<gene>
    <name evidence="1" type="ORF">GSTUAT00007440001</name>
</gene>
<evidence type="ECO:0000313" key="1">
    <source>
        <dbReference type="EMBL" id="CUS08506.1"/>
    </source>
</evidence>
<dbReference type="EMBL" id="LN891130">
    <property type="protein sequence ID" value="CUS08506.1"/>
    <property type="molecule type" value="Genomic_DNA"/>
</dbReference>
<protein>
    <submittedName>
        <fullName evidence="1">Uncharacterized protein</fullName>
    </submittedName>
</protein>
<sequence length="120" mass="13868">TRTNLIPYRQLLPEPVQKPPHPPRDQKGELIYRIFTFLLSQCGNGARGCFYLKAEPSGNISWLTWPFFFHLRGGAEGRHAVMPSTCHHGFCASGFWGFWWNGNVWWDSGRWISLCTSRAR</sequence>
<dbReference type="AlphaFoldDB" id="A0A292PLY0"/>
<dbReference type="Proteomes" id="UP001412239">
    <property type="component" value="Unassembled WGS sequence"/>
</dbReference>
<evidence type="ECO:0000313" key="2">
    <source>
        <dbReference type="Proteomes" id="UP001412239"/>
    </source>
</evidence>
<proteinExistence type="predicted"/>
<accession>A0A292PLY0</accession>
<organism evidence="1 2">
    <name type="scientific">Tuber aestivum</name>
    <name type="common">summer truffle</name>
    <dbReference type="NCBI Taxonomy" id="59557"/>
    <lineage>
        <taxon>Eukaryota</taxon>
        <taxon>Fungi</taxon>
        <taxon>Dikarya</taxon>
        <taxon>Ascomycota</taxon>
        <taxon>Pezizomycotina</taxon>
        <taxon>Pezizomycetes</taxon>
        <taxon>Pezizales</taxon>
        <taxon>Tuberaceae</taxon>
        <taxon>Tuber</taxon>
    </lineage>
</organism>
<reference evidence="1" key="1">
    <citation type="submission" date="2015-10" db="EMBL/GenBank/DDBJ databases">
        <authorList>
            <person name="Regsiter A."/>
            <person name="william w."/>
        </authorList>
    </citation>
    <scope>NUCLEOTIDE SEQUENCE</scope>
    <source>
        <strain evidence="1">Montdore</strain>
    </source>
</reference>
<name>A0A292PLY0_9PEZI</name>
<feature type="non-terminal residue" evidence="1">
    <location>
        <position position="1"/>
    </location>
</feature>
<keyword evidence="2" id="KW-1185">Reference proteome</keyword>